<reference evidence="9" key="1">
    <citation type="submission" date="2017-01" db="EMBL/GenBank/DDBJ databases">
        <authorList>
            <person name="Wang Y."/>
            <person name="White M."/>
            <person name="Kvist S."/>
            <person name="Moncalvo J.-M."/>
        </authorList>
    </citation>
    <scope>NUCLEOTIDE SEQUENCE [LARGE SCALE GENOMIC DNA]</scope>
    <source>
        <strain evidence="9">COL-18-3</strain>
    </source>
</reference>
<feature type="domain" description="CCHC-type" evidence="7">
    <location>
        <begin position="46"/>
        <end position="61"/>
    </location>
</feature>
<organism evidence="8 9">
    <name type="scientific">Zancudomyces culisetae</name>
    <name type="common">Gut fungus</name>
    <name type="synonym">Smittium culisetae</name>
    <dbReference type="NCBI Taxonomy" id="1213189"/>
    <lineage>
        <taxon>Eukaryota</taxon>
        <taxon>Fungi</taxon>
        <taxon>Fungi incertae sedis</taxon>
        <taxon>Zoopagomycota</taxon>
        <taxon>Kickxellomycotina</taxon>
        <taxon>Harpellomycetes</taxon>
        <taxon>Harpellales</taxon>
        <taxon>Legeriomycetaceae</taxon>
        <taxon>Zancudomyces</taxon>
    </lineage>
</organism>
<keyword evidence="9" id="KW-1185">Reference proteome</keyword>
<evidence type="ECO:0000259" key="7">
    <source>
        <dbReference type="PROSITE" id="PS50158"/>
    </source>
</evidence>
<name>A0A1R1PMT2_ZANCU</name>
<evidence type="ECO:0000256" key="4">
    <source>
        <dbReference type="ARBA" id="ARBA00022833"/>
    </source>
</evidence>
<dbReference type="InterPro" id="IPR036875">
    <property type="entry name" value="Znf_CCHC_sf"/>
</dbReference>
<protein>
    <submittedName>
        <fullName evidence="8">Zinc finger protein GIS2</fullName>
    </submittedName>
</protein>
<dbReference type="Gene3D" id="4.10.60.10">
    <property type="entry name" value="Zinc finger, CCHC-type"/>
    <property type="match status" value="3"/>
</dbReference>
<dbReference type="Proteomes" id="UP000188320">
    <property type="component" value="Unassembled WGS sequence"/>
</dbReference>
<feature type="domain" description="CCHC-type" evidence="7">
    <location>
        <begin position="65"/>
        <end position="81"/>
    </location>
</feature>
<dbReference type="EMBL" id="LSSK01000706">
    <property type="protein sequence ID" value="OMH82254.1"/>
    <property type="molecule type" value="Genomic_DNA"/>
</dbReference>
<dbReference type="SUPFAM" id="SSF57756">
    <property type="entry name" value="Retrovirus zinc finger-like domains"/>
    <property type="match status" value="2"/>
</dbReference>
<feature type="region of interest" description="Disordered" evidence="6">
    <location>
        <begin position="1"/>
        <end position="41"/>
    </location>
</feature>
<evidence type="ECO:0000256" key="6">
    <source>
        <dbReference type="SAM" id="MobiDB-lite"/>
    </source>
</evidence>
<evidence type="ECO:0000313" key="9">
    <source>
        <dbReference type="Proteomes" id="UP000188320"/>
    </source>
</evidence>
<comment type="caution">
    <text evidence="8">The sequence shown here is derived from an EMBL/GenBank/DDBJ whole genome shotgun (WGS) entry which is preliminary data.</text>
</comment>
<dbReference type="PROSITE" id="PS50158">
    <property type="entry name" value="ZF_CCHC"/>
    <property type="match status" value="3"/>
</dbReference>
<sequence length="130" mass="14390">MHHSFLPKGPEGHIAKDCRSRLGRGGQRQGLRDRRGPDSRFSTTICYVCGGANHLAKDCKSPDNRCYACGRYGHMARDCRKSTTDSNLKLCYRCEESGHLARDCPNAPLSSKDKSEEPVSDSKMSAEPTN</sequence>
<dbReference type="GO" id="GO:0008270">
    <property type="term" value="F:zinc ion binding"/>
    <property type="evidence" value="ECO:0007669"/>
    <property type="project" value="UniProtKB-KW"/>
</dbReference>
<dbReference type="Pfam" id="PF00098">
    <property type="entry name" value="zf-CCHC"/>
    <property type="match status" value="3"/>
</dbReference>
<keyword evidence="3 5" id="KW-0863">Zinc-finger</keyword>
<evidence type="ECO:0000256" key="3">
    <source>
        <dbReference type="ARBA" id="ARBA00022771"/>
    </source>
</evidence>
<accession>A0A1R1PMT2</accession>
<keyword evidence="2" id="KW-0677">Repeat</keyword>
<dbReference type="SMART" id="SM00343">
    <property type="entry name" value="ZnF_C2HC"/>
    <property type="match status" value="4"/>
</dbReference>
<evidence type="ECO:0000256" key="5">
    <source>
        <dbReference type="PROSITE-ProRule" id="PRU00047"/>
    </source>
</evidence>
<proteinExistence type="predicted"/>
<keyword evidence="4" id="KW-0862">Zinc</keyword>
<dbReference type="PANTHER" id="PTHR47103:SF8">
    <property type="entry name" value="DNA-BINDING PROTEIN"/>
    <property type="match status" value="1"/>
</dbReference>
<keyword evidence="1" id="KW-0479">Metal-binding</keyword>
<feature type="compositionally biased region" description="Basic and acidic residues" evidence="6">
    <location>
        <begin position="10"/>
        <end position="20"/>
    </location>
</feature>
<dbReference type="PANTHER" id="PTHR47103">
    <property type="entry name" value="DNA-BINDING PROTEIN"/>
    <property type="match status" value="1"/>
</dbReference>
<feature type="domain" description="CCHC-type" evidence="7">
    <location>
        <begin position="91"/>
        <end position="106"/>
    </location>
</feature>
<dbReference type="GO" id="GO:0003676">
    <property type="term" value="F:nucleic acid binding"/>
    <property type="evidence" value="ECO:0007669"/>
    <property type="project" value="InterPro"/>
</dbReference>
<feature type="region of interest" description="Disordered" evidence="6">
    <location>
        <begin position="100"/>
        <end position="130"/>
    </location>
</feature>
<dbReference type="OrthoDB" id="3863715at2759"/>
<dbReference type="AlphaFoldDB" id="A0A1R1PMT2"/>
<dbReference type="InterPro" id="IPR001878">
    <property type="entry name" value="Znf_CCHC"/>
</dbReference>
<gene>
    <name evidence="8" type="ORF">AX774_g4272</name>
</gene>
<evidence type="ECO:0000313" key="8">
    <source>
        <dbReference type="EMBL" id="OMH82254.1"/>
    </source>
</evidence>
<evidence type="ECO:0000256" key="2">
    <source>
        <dbReference type="ARBA" id="ARBA00022737"/>
    </source>
</evidence>
<evidence type="ECO:0000256" key="1">
    <source>
        <dbReference type="ARBA" id="ARBA00022723"/>
    </source>
</evidence>